<keyword evidence="1" id="KW-0812">Transmembrane</keyword>
<keyword evidence="1" id="KW-0472">Membrane</keyword>
<keyword evidence="3" id="KW-1185">Reference proteome</keyword>
<reference evidence="2 3" key="1">
    <citation type="submission" date="2018-07" db="EMBL/GenBank/DDBJ databases">
        <title>Genomic Encyclopedia of Type Strains, Phase IV (KMG-IV): sequencing the most valuable type-strain genomes for metagenomic binning, comparative biology and taxonomic classification.</title>
        <authorList>
            <person name="Goeker M."/>
        </authorList>
    </citation>
    <scope>NUCLEOTIDE SEQUENCE [LARGE SCALE GENOMIC DNA]</scope>
    <source>
        <strain evidence="2 3">DSM 27696</strain>
    </source>
</reference>
<gene>
    <name evidence="2" type="ORF">DFR57_12521</name>
</gene>
<evidence type="ECO:0000256" key="1">
    <source>
        <dbReference type="SAM" id="Phobius"/>
    </source>
</evidence>
<evidence type="ECO:0000313" key="2">
    <source>
        <dbReference type="EMBL" id="RCW62578.1"/>
    </source>
</evidence>
<dbReference type="RefSeq" id="WP_170133033.1">
    <property type="nucleotide sequence ID" value="NZ_QPJJ01000025.1"/>
</dbReference>
<comment type="caution">
    <text evidence="2">The sequence shown here is derived from an EMBL/GenBank/DDBJ whole genome shotgun (WGS) entry which is preliminary data.</text>
</comment>
<organism evidence="2 3">
    <name type="scientific">Saliterribacillus persicus</name>
    <dbReference type="NCBI Taxonomy" id="930114"/>
    <lineage>
        <taxon>Bacteria</taxon>
        <taxon>Bacillati</taxon>
        <taxon>Bacillota</taxon>
        <taxon>Bacilli</taxon>
        <taxon>Bacillales</taxon>
        <taxon>Bacillaceae</taxon>
        <taxon>Saliterribacillus</taxon>
    </lineage>
</organism>
<proteinExistence type="predicted"/>
<feature type="transmembrane region" description="Helical" evidence="1">
    <location>
        <begin position="20"/>
        <end position="44"/>
    </location>
</feature>
<dbReference type="EMBL" id="QPJJ01000025">
    <property type="protein sequence ID" value="RCW62578.1"/>
    <property type="molecule type" value="Genomic_DNA"/>
</dbReference>
<sequence>MLKFIDDLAGAIRDLFEDIFTAICYLLAGGVIVAVPVYIILFIFDAFS</sequence>
<evidence type="ECO:0000313" key="3">
    <source>
        <dbReference type="Proteomes" id="UP000252585"/>
    </source>
</evidence>
<dbReference type="Proteomes" id="UP000252585">
    <property type="component" value="Unassembled WGS sequence"/>
</dbReference>
<name>A0A368X6H3_9BACI</name>
<keyword evidence="1" id="KW-1133">Transmembrane helix</keyword>
<protein>
    <submittedName>
        <fullName evidence="2">Uncharacterized protein</fullName>
    </submittedName>
</protein>
<accession>A0A368X6H3</accession>
<dbReference type="AlphaFoldDB" id="A0A368X6H3"/>